<dbReference type="GO" id="GO:0003988">
    <property type="term" value="F:acetyl-CoA C-acyltransferase activity"/>
    <property type="evidence" value="ECO:0007669"/>
    <property type="project" value="UniProtKB-EC"/>
</dbReference>
<evidence type="ECO:0000313" key="9">
    <source>
        <dbReference type="EMBL" id="OCB87842.1"/>
    </source>
</evidence>
<dbReference type="EMBL" id="LNZH02000187">
    <property type="protein sequence ID" value="OCB87842.1"/>
    <property type="molecule type" value="Genomic_DNA"/>
</dbReference>
<keyword evidence="10" id="KW-1185">Reference proteome</keyword>
<evidence type="ECO:0000256" key="1">
    <source>
        <dbReference type="ARBA" id="ARBA00004872"/>
    </source>
</evidence>
<dbReference type="PANTHER" id="PTHR43853:SF10">
    <property type="entry name" value="ACETYL-COA C-ACETYLTRANSFERASE"/>
    <property type="match status" value="1"/>
</dbReference>
<dbReference type="Proteomes" id="UP000757232">
    <property type="component" value="Unassembled WGS sequence"/>
</dbReference>
<protein>
    <submittedName>
        <fullName evidence="9">Thiolase</fullName>
    </submittedName>
</protein>
<gene>
    <name evidence="9" type="ORF">A7U60_g4976</name>
</gene>
<evidence type="ECO:0000259" key="7">
    <source>
        <dbReference type="Pfam" id="PF00108"/>
    </source>
</evidence>
<dbReference type="InterPro" id="IPR020615">
    <property type="entry name" value="Thiolase_acyl_enz_int_AS"/>
</dbReference>
<dbReference type="NCBIfam" id="TIGR01930">
    <property type="entry name" value="AcCoA-C-Actrans"/>
    <property type="match status" value="1"/>
</dbReference>
<dbReference type="InterPro" id="IPR016039">
    <property type="entry name" value="Thiolase-like"/>
</dbReference>
<accession>A0A9Q5N484</accession>
<feature type="domain" description="Thiolase N-terminal" evidence="7">
    <location>
        <begin position="105"/>
        <end position="359"/>
    </location>
</feature>
<dbReference type="Gene3D" id="3.40.47.10">
    <property type="match status" value="2"/>
</dbReference>
<dbReference type="GO" id="GO:0005777">
    <property type="term" value="C:peroxisome"/>
    <property type="evidence" value="ECO:0007669"/>
    <property type="project" value="TreeGrafter"/>
</dbReference>
<dbReference type="GO" id="GO:0010124">
    <property type="term" value="P:phenylacetate catabolic process"/>
    <property type="evidence" value="ECO:0007669"/>
    <property type="project" value="TreeGrafter"/>
</dbReference>
<reference evidence="9" key="1">
    <citation type="submission" date="2016-06" db="EMBL/GenBank/DDBJ databases">
        <title>Draft Genome sequence of the fungus Inonotus baumii.</title>
        <authorList>
            <person name="Zhu H."/>
            <person name="Lin W."/>
        </authorList>
    </citation>
    <scope>NUCLEOTIDE SEQUENCE</scope>
    <source>
        <strain evidence="9">821</strain>
    </source>
</reference>
<dbReference type="PROSITE" id="PS00098">
    <property type="entry name" value="THIOLASE_1"/>
    <property type="match status" value="1"/>
</dbReference>
<evidence type="ECO:0000256" key="4">
    <source>
        <dbReference type="ARBA" id="ARBA00023315"/>
    </source>
</evidence>
<evidence type="ECO:0000313" key="10">
    <source>
        <dbReference type="Proteomes" id="UP000757232"/>
    </source>
</evidence>
<dbReference type="InterPro" id="IPR020617">
    <property type="entry name" value="Thiolase_C"/>
</dbReference>
<evidence type="ECO:0000256" key="2">
    <source>
        <dbReference type="ARBA" id="ARBA00010982"/>
    </source>
</evidence>
<dbReference type="InterPro" id="IPR050215">
    <property type="entry name" value="Thiolase-like_sf_Thiolase"/>
</dbReference>
<dbReference type="InterPro" id="IPR020616">
    <property type="entry name" value="Thiolase_N"/>
</dbReference>
<dbReference type="InterPro" id="IPR002155">
    <property type="entry name" value="Thiolase"/>
</dbReference>
<dbReference type="SUPFAM" id="SSF53901">
    <property type="entry name" value="Thiolase-like"/>
    <property type="match status" value="2"/>
</dbReference>
<comment type="pathway">
    <text evidence="1">Lipid metabolism; fatty acid metabolism.</text>
</comment>
<dbReference type="GO" id="GO:0006635">
    <property type="term" value="P:fatty acid beta-oxidation"/>
    <property type="evidence" value="ECO:0007669"/>
    <property type="project" value="TreeGrafter"/>
</dbReference>
<dbReference type="CDD" id="cd00751">
    <property type="entry name" value="thiolase"/>
    <property type="match status" value="1"/>
</dbReference>
<evidence type="ECO:0000256" key="3">
    <source>
        <dbReference type="ARBA" id="ARBA00022679"/>
    </source>
</evidence>
<dbReference type="Pfam" id="PF00108">
    <property type="entry name" value="Thiolase_N"/>
    <property type="match status" value="1"/>
</dbReference>
<dbReference type="Pfam" id="PF02803">
    <property type="entry name" value="Thiolase_C"/>
    <property type="match status" value="1"/>
</dbReference>
<proteinExistence type="inferred from homology"/>
<sequence length="461" mass="49314">MNGSCQEKAADSSENGMNKIGGETMIRVCMHVTDPPPSSQSVPCLNAAWEKKHVANLCLPLPLPSTSLLSPTSIVQIMERVRSLASHFTGQSGRAALERKSPDDVVITLAVRSPLCKAHKGGFKDTRSDELLAAMYKAVIERSGIDPKLIEDICVGNVLTSGPTYEARAAALAAGIPETTPVQVINRFCSSGLMAVTTIANQIRSGQIEIGLAVGLESMSFNPDQAAPPLSQQIMAHPLAKDSVEPMGWTSENVAKDFTIPREDMDAFAALSFQRAEAAQKAGIFESEIVPLTVPKHDPATGRTETITVTRDDGIRYGTTKEVLGKLKSAFPQWGDGKTTGGNASQITDGAAAVLMMTRRKAEELGLKILGKHVTTAVAGLAPRIMGIGPVYAIPKALKNAGITIEDVDLFEINEAFASMYVYCVRELGLDINKVNVNGGAIALGHPLDMFFLHQKMFQET</sequence>
<evidence type="ECO:0000259" key="8">
    <source>
        <dbReference type="Pfam" id="PF02803"/>
    </source>
</evidence>
<dbReference type="PANTHER" id="PTHR43853">
    <property type="entry name" value="3-KETOACYL-COA THIOLASE, PEROXISOMAL"/>
    <property type="match status" value="1"/>
</dbReference>
<comment type="similarity">
    <text evidence="2 6">Belongs to the thiolase-like superfamily. Thiolase family.</text>
</comment>
<evidence type="ECO:0000256" key="5">
    <source>
        <dbReference type="ARBA" id="ARBA00047605"/>
    </source>
</evidence>
<feature type="domain" description="Thiolase C-terminal" evidence="8">
    <location>
        <begin position="368"/>
        <end position="449"/>
    </location>
</feature>
<name>A0A9Q5N484_SANBA</name>
<comment type="caution">
    <text evidence="9">The sequence shown here is derived from an EMBL/GenBank/DDBJ whole genome shotgun (WGS) entry which is preliminary data.</text>
</comment>
<keyword evidence="3 6" id="KW-0808">Transferase</keyword>
<evidence type="ECO:0000256" key="6">
    <source>
        <dbReference type="RuleBase" id="RU003557"/>
    </source>
</evidence>
<dbReference type="AlphaFoldDB" id="A0A9Q5N484"/>
<comment type="catalytic activity">
    <reaction evidence="5">
        <text>an acyl-CoA + acetyl-CoA = a 3-oxoacyl-CoA + CoA</text>
        <dbReference type="Rhea" id="RHEA:21564"/>
        <dbReference type="ChEBI" id="CHEBI:57287"/>
        <dbReference type="ChEBI" id="CHEBI:57288"/>
        <dbReference type="ChEBI" id="CHEBI:58342"/>
        <dbReference type="ChEBI" id="CHEBI:90726"/>
        <dbReference type="EC" id="2.3.1.16"/>
    </reaction>
</comment>
<organism evidence="9 10">
    <name type="scientific">Sanghuangporus baumii</name>
    <name type="common">Phellinus baumii</name>
    <dbReference type="NCBI Taxonomy" id="108892"/>
    <lineage>
        <taxon>Eukaryota</taxon>
        <taxon>Fungi</taxon>
        <taxon>Dikarya</taxon>
        <taxon>Basidiomycota</taxon>
        <taxon>Agaricomycotina</taxon>
        <taxon>Agaricomycetes</taxon>
        <taxon>Hymenochaetales</taxon>
        <taxon>Hymenochaetaceae</taxon>
        <taxon>Sanghuangporus</taxon>
    </lineage>
</organism>
<keyword evidence="4 6" id="KW-0012">Acyltransferase</keyword>
<dbReference type="OrthoDB" id="5404651at2759"/>